<dbReference type="VEuPathDB" id="FungiDB:CNN00540"/>
<dbReference type="RefSeq" id="XP_568587.1">
    <property type="nucleotide sequence ID" value="XM_568587.2"/>
</dbReference>
<reference evidence="8 9" key="1">
    <citation type="journal article" date="2005" name="Science">
        <title>The genome of the basidiomycetous yeast and human pathogen Cryptococcus neoformans.</title>
        <authorList>
            <person name="Loftus B.J."/>
            <person name="Fung E."/>
            <person name="Roncaglia P."/>
            <person name="Rowley D."/>
            <person name="Amedeo P."/>
            <person name="Bruno D."/>
            <person name="Vamathevan J."/>
            <person name="Miranda M."/>
            <person name="Anderson I.J."/>
            <person name="Fraser J.A."/>
            <person name="Allen J.E."/>
            <person name="Bosdet I.E."/>
            <person name="Brent M.R."/>
            <person name="Chiu R."/>
            <person name="Doering T.L."/>
            <person name="Donlin M.J."/>
            <person name="D'Souza C.A."/>
            <person name="Fox D.S."/>
            <person name="Grinberg V."/>
            <person name="Fu J."/>
            <person name="Fukushima M."/>
            <person name="Haas B.J."/>
            <person name="Huang J.C."/>
            <person name="Janbon G."/>
            <person name="Jones S.J."/>
            <person name="Koo H.L."/>
            <person name="Krzywinski M.I."/>
            <person name="Kwon-Chung J.K."/>
            <person name="Lengeler K.B."/>
            <person name="Maiti R."/>
            <person name="Marra M.A."/>
            <person name="Marra R.E."/>
            <person name="Mathewson C.A."/>
            <person name="Mitchell T.G."/>
            <person name="Pertea M."/>
            <person name="Riggs F.R."/>
            <person name="Salzberg S.L."/>
            <person name="Schein J.E."/>
            <person name="Shvartsbeyn A."/>
            <person name="Shin H."/>
            <person name="Shumway M."/>
            <person name="Specht C.A."/>
            <person name="Suh B.B."/>
            <person name="Tenney A."/>
            <person name="Utterback T.R."/>
            <person name="Wickes B.L."/>
            <person name="Wortman J.R."/>
            <person name="Wye N.H."/>
            <person name="Kronstad J.W."/>
            <person name="Lodge J.K."/>
            <person name="Heitman J."/>
            <person name="Davis R.W."/>
            <person name="Fraser C.M."/>
            <person name="Hyman R.W."/>
        </authorList>
    </citation>
    <scope>NUCLEOTIDE SEQUENCE [LARGE SCALE GENOMIC DNA]</scope>
    <source>
        <strain evidence="9">JEC21 / ATCC MYA-565</strain>
    </source>
</reference>
<dbReference type="HOGENOM" id="CLU_020370_5_0_1"/>
<keyword evidence="3 7" id="KW-0813">Transport</keyword>
<dbReference type="Pfam" id="PF06963">
    <property type="entry name" value="FPN1"/>
    <property type="match status" value="1"/>
</dbReference>
<feature type="transmembrane region" description="Helical" evidence="7">
    <location>
        <begin position="128"/>
        <end position="148"/>
    </location>
</feature>
<protein>
    <recommendedName>
        <fullName evidence="7">Solute carrier family 40 member</fullName>
    </recommendedName>
</protein>
<comment type="similarity">
    <text evidence="2 7">Belongs to the ferroportin (FP) (TC 2.A.100) family. SLC40A subfamily.</text>
</comment>
<dbReference type="PANTHER" id="PTHR11660:SF57">
    <property type="entry name" value="SOLUTE CARRIER FAMILY 40 MEMBER"/>
    <property type="match status" value="1"/>
</dbReference>
<dbReference type="AlphaFoldDB" id="Q5K7A4"/>
<dbReference type="InterPro" id="IPR009716">
    <property type="entry name" value="Ferroportin-1"/>
</dbReference>
<gene>
    <name evidence="8" type="ordered locus">CNN00540</name>
</gene>
<evidence type="ECO:0000256" key="1">
    <source>
        <dbReference type="ARBA" id="ARBA00004141"/>
    </source>
</evidence>
<organism evidence="8 9">
    <name type="scientific">Cryptococcus deneoformans (strain JEC21 / ATCC MYA-565)</name>
    <name type="common">Cryptococcus neoformans var. neoformans serotype D</name>
    <dbReference type="NCBI Taxonomy" id="214684"/>
    <lineage>
        <taxon>Eukaryota</taxon>
        <taxon>Fungi</taxon>
        <taxon>Dikarya</taxon>
        <taxon>Basidiomycota</taxon>
        <taxon>Agaricomycotina</taxon>
        <taxon>Tremellomycetes</taxon>
        <taxon>Tremellales</taxon>
        <taxon>Cryptococcaceae</taxon>
        <taxon>Cryptococcus</taxon>
        <taxon>Cryptococcus neoformans species complex</taxon>
    </lineage>
</organism>
<evidence type="ECO:0000256" key="5">
    <source>
        <dbReference type="ARBA" id="ARBA00022989"/>
    </source>
</evidence>
<feature type="transmembrane region" description="Helical" evidence="7">
    <location>
        <begin position="390"/>
        <end position="410"/>
    </location>
</feature>
<comment type="caution">
    <text evidence="7">Lacks conserved residue(s) required for the propagation of feature annotation.</text>
</comment>
<dbReference type="InParanoid" id="Q5K7A4"/>
<evidence type="ECO:0000256" key="2">
    <source>
        <dbReference type="ARBA" id="ARBA00006279"/>
    </source>
</evidence>
<keyword evidence="9" id="KW-1185">Reference proteome</keyword>
<dbReference type="PaxDb" id="214684-Q5K7A4"/>
<evidence type="ECO:0000256" key="4">
    <source>
        <dbReference type="ARBA" id="ARBA00022692"/>
    </source>
</evidence>
<dbReference type="KEGG" id="cne:CNN00540"/>
<evidence type="ECO:0000256" key="7">
    <source>
        <dbReference type="RuleBase" id="RU365065"/>
    </source>
</evidence>
<dbReference type="GO" id="GO:0016020">
    <property type="term" value="C:membrane"/>
    <property type="evidence" value="ECO:0007669"/>
    <property type="project" value="UniProtKB-SubCell"/>
</dbReference>
<feature type="transmembrane region" description="Helical" evidence="7">
    <location>
        <begin position="96"/>
        <end position="116"/>
    </location>
</feature>
<dbReference type="OrthoDB" id="648861at2759"/>
<feature type="transmembrane region" description="Helical" evidence="7">
    <location>
        <begin position="319"/>
        <end position="337"/>
    </location>
</feature>
<keyword evidence="7" id="KW-0406">Ion transport</keyword>
<accession>Q5K7A4</accession>
<feature type="transmembrane region" description="Helical" evidence="7">
    <location>
        <begin position="168"/>
        <end position="187"/>
    </location>
</feature>
<keyword evidence="5 7" id="KW-1133">Transmembrane helix</keyword>
<dbReference type="SUPFAM" id="SSF103473">
    <property type="entry name" value="MFS general substrate transporter"/>
    <property type="match status" value="1"/>
</dbReference>
<evidence type="ECO:0000313" key="8">
    <source>
        <dbReference type="EMBL" id="AAW47070.1"/>
    </source>
</evidence>
<dbReference type="STRING" id="214684.Q5K7A4"/>
<proteinExistence type="inferred from homology"/>
<feature type="transmembrane region" description="Helical" evidence="7">
    <location>
        <begin position="227"/>
        <end position="252"/>
    </location>
</feature>
<evidence type="ECO:0000313" key="9">
    <source>
        <dbReference type="Proteomes" id="UP000002149"/>
    </source>
</evidence>
<feature type="transmembrane region" description="Helical" evidence="7">
    <location>
        <begin position="358"/>
        <end position="378"/>
    </location>
</feature>
<name>Q5K7A4_CRYD1</name>
<keyword evidence="4 7" id="KW-0812">Transmembrane</keyword>
<dbReference type="Proteomes" id="UP000002149">
    <property type="component" value="Chromosome 14"/>
</dbReference>
<keyword evidence="6 7" id="KW-0472">Membrane</keyword>
<dbReference type="InterPro" id="IPR036259">
    <property type="entry name" value="MFS_trans_sf"/>
</dbReference>
<evidence type="ECO:0000256" key="3">
    <source>
        <dbReference type="ARBA" id="ARBA00022448"/>
    </source>
</evidence>
<sequence length="442" mass="50089">MSSLVHIPSRARSTSSLTSTSMSIFPAELSVQCSGESDSLLQSESIQAEESKLNTWALACLLLQHLSNTFNTGLYQFAIFLFLIEVYANTLVPASLVGLFSTLSGLVFSGWVGGLVDRMPRLKFIRFTIGGEKIFIACNYALFIILFGPLRSVAQPAFHGQAKWTDVVAVWSILLFTIGFSIGINLANSGVTVAIERDWVTTIAHGEPNHLTLLNTYMRRIDLFSKLMAPLFVSLLTAIWNYSIATFILLVMSLSSFVTEFMWTEVVYKRFPILSEDEEIRKGNSTLSMGEHQFEGNRVSSVKLFKQWLKRERDDWIEFYHLPIFASSISMSTIYLTTLSYDGTFISYVKAARGWNDMFIALMRGLCVVTGLVGTWVMPRLEKKIGLERAGAWSIWFEICCLFPGFDIILCWGRQVWRARTCVEFSRSLRRNRLIPYRSMVI</sequence>
<dbReference type="PANTHER" id="PTHR11660">
    <property type="entry name" value="SOLUTE CARRIER FAMILY 40 MEMBER"/>
    <property type="match status" value="1"/>
</dbReference>
<dbReference type="GO" id="GO:0005381">
    <property type="term" value="F:iron ion transmembrane transporter activity"/>
    <property type="evidence" value="ECO:0007669"/>
    <property type="project" value="UniProtKB-UniRule"/>
</dbReference>
<dbReference type="OMA" id="FLYCAYI"/>
<dbReference type="EMBL" id="AE017356">
    <property type="protein sequence ID" value="AAW47070.1"/>
    <property type="molecule type" value="Genomic_DNA"/>
</dbReference>
<comment type="function">
    <text evidence="7">May be involved in iron transport and iron homeostasis.</text>
</comment>
<dbReference type="GeneID" id="3255432"/>
<comment type="subcellular location">
    <subcellularLocation>
        <location evidence="1 7">Membrane</location>
        <topology evidence="1 7">Multi-pass membrane protein</topology>
    </subcellularLocation>
</comment>
<evidence type="ECO:0000256" key="6">
    <source>
        <dbReference type="ARBA" id="ARBA00023136"/>
    </source>
</evidence>
<dbReference type="eggNOG" id="KOG2601">
    <property type="taxonomic scope" value="Eukaryota"/>
</dbReference>